<accession>I3UT58</accession>
<name>I3UT58_PSEPU</name>
<dbReference type="HOGENOM" id="CLU_3204179_0_0_6"/>
<evidence type="ECO:0000313" key="2">
    <source>
        <dbReference type="Proteomes" id="UP000005268"/>
    </source>
</evidence>
<protein>
    <submittedName>
        <fullName evidence="1">Uncharacterized protein</fullName>
    </submittedName>
</protein>
<organism evidence="1 2">
    <name type="scientific">Pseudomonas putida ND6</name>
    <dbReference type="NCBI Taxonomy" id="231023"/>
    <lineage>
        <taxon>Bacteria</taxon>
        <taxon>Pseudomonadati</taxon>
        <taxon>Pseudomonadota</taxon>
        <taxon>Gammaproteobacteria</taxon>
        <taxon>Pseudomonadales</taxon>
        <taxon>Pseudomonadaceae</taxon>
        <taxon>Pseudomonas</taxon>
    </lineage>
</organism>
<dbReference type="EMBL" id="CP003588">
    <property type="protein sequence ID" value="AFK68679.1"/>
    <property type="molecule type" value="Genomic_DNA"/>
</dbReference>
<reference evidence="1 2" key="1">
    <citation type="journal article" date="2012" name="J. Bacteriol.">
        <title>Complete Genome Sequence of the Naphthalene-Degrading Pseudomonas putida Strain ND6.</title>
        <authorList>
            <person name="Li S."/>
            <person name="Zhao H."/>
            <person name="Li Y."/>
            <person name="Niu S."/>
            <person name="Cai B."/>
        </authorList>
    </citation>
    <scope>NUCLEOTIDE SEQUENCE [LARGE SCALE GENOMIC DNA]</scope>
    <source>
        <strain evidence="1 2">ND6</strain>
    </source>
</reference>
<dbReference type="AlphaFoldDB" id="I3UT58"/>
<proteinExistence type="predicted"/>
<gene>
    <name evidence="1" type="ORF">YSA_03534</name>
</gene>
<dbReference type="Proteomes" id="UP000005268">
    <property type="component" value="Chromosome"/>
</dbReference>
<dbReference type="KEGG" id="ppi:YSA_03534"/>
<sequence>MNLRSIGHRGWGQLVKGTWKCARFHLWRALEVGGCQWQSGRLSLF</sequence>
<evidence type="ECO:0000313" key="1">
    <source>
        <dbReference type="EMBL" id="AFK68679.1"/>
    </source>
</evidence>